<sequence length="319" mass="36462">MFKRPAFVNQFRQSVFNKLLKNKHKTNEIELQHKTIYVLPSKLGGQFLLIALLNFVMGINYQNNLILAMAYLMVVVLVFAILTGYKNVRGLSVKYQSINESYAPKAPFARFQIHARSHCELIKLVNDNLESETLSLQNNEKKTVEIALKCSERGTYGFDRIKIISHFPFGLVSVWSYIEPTETVYVYPQPITAEKLDTQLHDNDEHDVDNAQVKAGSDDFYQLTPFVQGTALNKVSWKHYAKTQQLLTKEFTSDASQELALNFNMLSGNNEHRLSQLCFLVNQLTDQQMAFSLTLPNKHISKGQGIYHQTTCLQALAEF</sequence>
<dbReference type="RefSeq" id="WP_054553846.1">
    <property type="nucleotide sequence ID" value="NZ_LJTC01000010.1"/>
</dbReference>
<evidence type="ECO:0000313" key="2">
    <source>
        <dbReference type="EMBL" id="KPM82642.1"/>
    </source>
</evidence>
<dbReference type="Proteomes" id="UP000050378">
    <property type="component" value="Unassembled WGS sequence"/>
</dbReference>
<dbReference type="EMBL" id="LJTC01000010">
    <property type="protein sequence ID" value="KPM82642.1"/>
    <property type="molecule type" value="Genomic_DNA"/>
</dbReference>
<dbReference type="PANTHER" id="PTHR34351:SF1">
    <property type="entry name" value="SLR1927 PROTEIN"/>
    <property type="match status" value="1"/>
</dbReference>
<protein>
    <submittedName>
        <fullName evidence="2">Uncharacterized protein</fullName>
    </submittedName>
</protein>
<accession>A0A0P7EBJ8</accession>
<reference evidence="2 3" key="1">
    <citation type="submission" date="2015-09" db="EMBL/GenBank/DDBJ databases">
        <title>Draft Genome Sequence of Pseudoalteromonas lipolytica UCD-48B.</title>
        <authorList>
            <person name="Krusor M."/>
            <person name="Coil D.A."/>
            <person name="Lang J.M."/>
            <person name="Eisen J.A."/>
            <person name="Alexiev A."/>
        </authorList>
    </citation>
    <scope>NUCLEOTIDE SEQUENCE [LARGE SCALE GENOMIC DNA]</scope>
    <source>
        <strain evidence="2 3">UCD-48B</strain>
    </source>
</reference>
<dbReference type="OrthoDB" id="5298497at2"/>
<dbReference type="PANTHER" id="PTHR34351">
    <property type="entry name" value="SLR1927 PROTEIN-RELATED"/>
    <property type="match status" value="1"/>
</dbReference>
<keyword evidence="1" id="KW-0812">Transmembrane</keyword>
<dbReference type="AlphaFoldDB" id="A0A0P7EBJ8"/>
<organism evidence="2 3">
    <name type="scientific">Pseudoalteromonas lipolytica</name>
    <dbReference type="NCBI Taxonomy" id="570156"/>
    <lineage>
        <taxon>Bacteria</taxon>
        <taxon>Pseudomonadati</taxon>
        <taxon>Pseudomonadota</taxon>
        <taxon>Gammaproteobacteria</taxon>
        <taxon>Alteromonadales</taxon>
        <taxon>Pseudoalteromonadaceae</taxon>
        <taxon>Pseudoalteromonas</taxon>
    </lineage>
</organism>
<comment type="caution">
    <text evidence="2">The sequence shown here is derived from an EMBL/GenBank/DDBJ whole genome shotgun (WGS) entry which is preliminary data.</text>
</comment>
<proteinExistence type="predicted"/>
<evidence type="ECO:0000313" key="3">
    <source>
        <dbReference type="Proteomes" id="UP000050378"/>
    </source>
</evidence>
<keyword evidence="1" id="KW-0472">Membrane</keyword>
<feature type="transmembrane region" description="Helical" evidence="1">
    <location>
        <begin position="65"/>
        <end position="85"/>
    </location>
</feature>
<dbReference type="STRING" id="570156.AOG27_15135"/>
<dbReference type="PATRIC" id="fig|570156.3.peg.4113"/>
<gene>
    <name evidence="2" type="ORF">AOG27_15135</name>
</gene>
<keyword evidence="1" id="KW-1133">Transmembrane helix</keyword>
<name>A0A0P7EBJ8_9GAMM</name>
<evidence type="ECO:0000256" key="1">
    <source>
        <dbReference type="SAM" id="Phobius"/>
    </source>
</evidence>